<evidence type="ECO:0000313" key="5">
    <source>
        <dbReference type="EMBL" id="KAA6395665.1"/>
    </source>
</evidence>
<dbReference type="PANTHER" id="PTHR45703">
    <property type="entry name" value="DYNEIN HEAVY CHAIN"/>
    <property type="match status" value="1"/>
</dbReference>
<sequence length="478" mass="52135">ELLIPSIEFVANSLGFVTGNAQSSSQINSTFILPTTLTGLVRNALSHLVGCQNKSQYSLGLIRGLGANVNEQLQNEIIQFISKKTGLQLQGSGEKGVKSHAPLSLTLSPDNKRLISFEDNCRQPDVEGVLQAENGELLLNTSEAQTIQSLFIPWIENGNHFLLVGPEGSGKHMLLRETLNKLVTGGGGAEIAEVNCSTQTSANTLADAIKQHSIVLSSAKGRILRPRRGQRLVLFLSDLHLPRADKYDTVEPVAFAQQLVTYGGFFDTDLEWTIVEGVQVIVTIVGKDSGSVNEGNDGIGGNDNQSSSSSSSQSSDSLLSPRFVANVRVASVPHPRQSSLTTVYTNMIEAITKQLRHRQINSSQLSQAMVELYTRIQKQFTIAQHTHYCFTPRDLTRWVVGLGRYDTETSGLSSIVQDLKLGGIEGITSTDDQDSLGLILAWIHEALRIFRDRLDNKTPLPSSMNDPISLFPLPYAEI</sequence>
<dbReference type="OrthoDB" id="10266613at2759"/>
<dbReference type="InterPro" id="IPR049400">
    <property type="entry name" value="DYNC2H1_AAA_dom"/>
</dbReference>
<evidence type="ECO:0000259" key="4">
    <source>
        <dbReference type="Pfam" id="PF22597"/>
    </source>
</evidence>
<organism evidence="5 6">
    <name type="scientific">Streblomastix strix</name>
    <dbReference type="NCBI Taxonomy" id="222440"/>
    <lineage>
        <taxon>Eukaryota</taxon>
        <taxon>Metamonada</taxon>
        <taxon>Preaxostyla</taxon>
        <taxon>Oxymonadida</taxon>
        <taxon>Streblomastigidae</taxon>
        <taxon>Streblomastix</taxon>
    </lineage>
</organism>
<feature type="domain" description="Cytoplasmic dynein 2 heavy chain 1 AAA+ ATPase" evidence="3">
    <location>
        <begin position="29"/>
        <end position="79"/>
    </location>
</feature>
<comment type="caution">
    <text evidence="5">The sequence shown here is derived from an EMBL/GenBank/DDBJ whole genome shotgun (WGS) entry which is preliminary data.</text>
</comment>
<reference evidence="5 6" key="1">
    <citation type="submission" date="2019-03" db="EMBL/GenBank/DDBJ databases">
        <title>Single cell metagenomics reveals metabolic interactions within the superorganism composed of flagellate Streblomastix strix and complex community of Bacteroidetes bacteria on its surface.</title>
        <authorList>
            <person name="Treitli S.C."/>
            <person name="Kolisko M."/>
            <person name="Husnik F."/>
            <person name="Keeling P."/>
            <person name="Hampl V."/>
        </authorList>
    </citation>
    <scope>NUCLEOTIDE SEQUENCE [LARGE SCALE GENOMIC DNA]</scope>
    <source>
        <strain evidence="5">ST1C</strain>
    </source>
</reference>
<dbReference type="InterPro" id="IPR026983">
    <property type="entry name" value="DHC"/>
</dbReference>
<feature type="domain" description="Dynein 2 heavy chain 1 cytoplasmic ATPase lid" evidence="4">
    <location>
        <begin position="350"/>
        <end position="455"/>
    </location>
</feature>
<dbReference type="AlphaFoldDB" id="A0A5J4WMS3"/>
<dbReference type="Gene3D" id="3.40.50.300">
    <property type="entry name" value="P-loop containing nucleotide triphosphate hydrolases"/>
    <property type="match status" value="1"/>
</dbReference>
<protein>
    <submittedName>
        <fullName evidence="5">Putative Cytoplasmic dynein 2 heavy chain 1</fullName>
    </submittedName>
</protein>
<proteinExistence type="inferred from homology"/>
<gene>
    <name evidence="5" type="ORF">EZS28_008804</name>
</gene>
<feature type="region of interest" description="Disordered" evidence="2">
    <location>
        <begin position="292"/>
        <end position="317"/>
    </location>
</feature>
<dbReference type="Pfam" id="PF21264">
    <property type="entry name" value="DYNC2H1_AAA_dom"/>
    <property type="match status" value="1"/>
</dbReference>
<dbReference type="InterPro" id="IPR027417">
    <property type="entry name" value="P-loop_NTPase"/>
</dbReference>
<dbReference type="GO" id="GO:0007018">
    <property type="term" value="P:microtubule-based movement"/>
    <property type="evidence" value="ECO:0007669"/>
    <property type="project" value="InterPro"/>
</dbReference>
<dbReference type="Gene3D" id="1.20.920.30">
    <property type="match status" value="1"/>
</dbReference>
<accession>A0A5J4WMS3</accession>
<dbReference type="EMBL" id="SNRW01001621">
    <property type="protein sequence ID" value="KAA6395665.1"/>
    <property type="molecule type" value="Genomic_DNA"/>
</dbReference>
<evidence type="ECO:0000256" key="2">
    <source>
        <dbReference type="SAM" id="MobiDB-lite"/>
    </source>
</evidence>
<feature type="non-terminal residue" evidence="5">
    <location>
        <position position="1"/>
    </location>
</feature>
<dbReference type="Proteomes" id="UP000324800">
    <property type="component" value="Unassembled WGS sequence"/>
</dbReference>
<dbReference type="GO" id="GO:0030286">
    <property type="term" value="C:dynein complex"/>
    <property type="evidence" value="ECO:0007669"/>
    <property type="project" value="InterPro"/>
</dbReference>
<dbReference type="GO" id="GO:0051959">
    <property type="term" value="F:dynein light intermediate chain binding"/>
    <property type="evidence" value="ECO:0007669"/>
    <property type="project" value="InterPro"/>
</dbReference>
<dbReference type="SUPFAM" id="SSF52540">
    <property type="entry name" value="P-loop containing nucleoside triphosphate hydrolases"/>
    <property type="match status" value="1"/>
</dbReference>
<evidence type="ECO:0000313" key="6">
    <source>
        <dbReference type="Proteomes" id="UP000324800"/>
    </source>
</evidence>
<comment type="similarity">
    <text evidence="1">Belongs to the dynein heavy chain family.</text>
</comment>
<dbReference type="PANTHER" id="PTHR45703:SF22">
    <property type="entry name" value="DYNEIN CYTOPLASMIC 2 HEAVY CHAIN 1"/>
    <property type="match status" value="1"/>
</dbReference>
<dbReference type="GO" id="GO:0045505">
    <property type="term" value="F:dynein intermediate chain binding"/>
    <property type="evidence" value="ECO:0007669"/>
    <property type="project" value="InterPro"/>
</dbReference>
<dbReference type="Pfam" id="PF22597">
    <property type="entry name" value="DYN_lid"/>
    <property type="match status" value="1"/>
</dbReference>
<name>A0A5J4WMS3_9EUKA</name>
<feature type="compositionally biased region" description="Low complexity" evidence="2">
    <location>
        <begin position="302"/>
        <end position="317"/>
    </location>
</feature>
<dbReference type="Pfam" id="PF12775">
    <property type="entry name" value="AAA_7"/>
    <property type="match status" value="1"/>
</dbReference>
<evidence type="ECO:0000259" key="3">
    <source>
        <dbReference type="Pfam" id="PF21264"/>
    </source>
</evidence>
<evidence type="ECO:0000256" key="1">
    <source>
        <dbReference type="ARBA" id="ARBA00008887"/>
    </source>
</evidence>
<dbReference type="InterPro" id="IPR054354">
    <property type="entry name" value="DYNC2H1-like_lid"/>
</dbReference>